<gene>
    <name evidence="1" type="ORF">HFV08_15590</name>
</gene>
<dbReference type="Proteomes" id="UP000772196">
    <property type="component" value="Unassembled WGS sequence"/>
</dbReference>
<evidence type="ECO:0000313" key="1">
    <source>
        <dbReference type="EMBL" id="NKI42630.1"/>
    </source>
</evidence>
<dbReference type="InterPro" id="IPR047715">
    <property type="entry name" value="EboA_dom"/>
</dbReference>
<dbReference type="NCBIfam" id="NF035938">
    <property type="entry name" value="EboA_domain"/>
    <property type="match status" value="1"/>
</dbReference>
<reference evidence="1 2" key="1">
    <citation type="submission" date="2020-04" db="EMBL/GenBank/DDBJ databases">
        <title>Phylogenetic Diversity and Antibacterial Activity against Ralstonia solanacearum of Endophytic Actinomycete Isolated from Moss.</title>
        <authorList>
            <person name="Zhuang X."/>
        </authorList>
    </citation>
    <scope>NUCLEOTIDE SEQUENCE [LARGE SCALE GENOMIC DNA]</scope>
    <source>
        <strain evidence="1 2">LD120</strain>
    </source>
</reference>
<sequence>MRREAAELRERLSAEGADWLDGALAEAARAAAGPAPAESRAVPGWELRFAAAGRACGTEAAESARVLLLCAARPGPAALARLYRHGTGEERRAVLRALPRLPLAPGEGLPLVEDALRTNDTRLVAAAVGPYAAAHLDDHAWRHAVLKCLFTRVPVRALARLPERARGDAELARMLRDFAAERSAAGRAVPADLDHVLALTAKDA</sequence>
<dbReference type="GO" id="GO:0016853">
    <property type="term" value="F:isomerase activity"/>
    <property type="evidence" value="ECO:0007669"/>
    <property type="project" value="UniProtKB-KW"/>
</dbReference>
<name>A0ABX1H5Q7_9ACTN</name>
<accession>A0ABX1H5Q7</accession>
<proteinExistence type="predicted"/>
<evidence type="ECO:0000313" key="2">
    <source>
        <dbReference type="Proteomes" id="UP000772196"/>
    </source>
</evidence>
<protein>
    <submittedName>
        <fullName evidence="1">Sugar phosphate isomerase</fullName>
    </submittedName>
</protein>
<organism evidence="1 2">
    <name type="scientific">Streptomyces physcomitrii</name>
    <dbReference type="NCBI Taxonomy" id="2724184"/>
    <lineage>
        <taxon>Bacteria</taxon>
        <taxon>Bacillati</taxon>
        <taxon>Actinomycetota</taxon>
        <taxon>Actinomycetes</taxon>
        <taxon>Kitasatosporales</taxon>
        <taxon>Streptomycetaceae</taxon>
        <taxon>Streptomyces</taxon>
    </lineage>
</organism>
<keyword evidence="1" id="KW-0413">Isomerase</keyword>
<comment type="caution">
    <text evidence="1">The sequence shown here is derived from an EMBL/GenBank/DDBJ whole genome shotgun (WGS) entry which is preliminary data.</text>
</comment>
<keyword evidence="2" id="KW-1185">Reference proteome</keyword>
<dbReference type="EMBL" id="JAAWWP010000008">
    <property type="protein sequence ID" value="NKI42630.1"/>
    <property type="molecule type" value="Genomic_DNA"/>
</dbReference>